<dbReference type="PRINTS" id="PR00080">
    <property type="entry name" value="SDRFAMILY"/>
</dbReference>
<dbReference type="Pfam" id="PF13561">
    <property type="entry name" value="adh_short_C2"/>
    <property type="match status" value="1"/>
</dbReference>
<comment type="caution">
    <text evidence="3">The sequence shown here is derived from an EMBL/GenBank/DDBJ whole genome shotgun (WGS) entry which is preliminary data.</text>
</comment>
<dbReference type="PANTHER" id="PTHR43639">
    <property type="entry name" value="OXIDOREDUCTASE, SHORT-CHAIN DEHYDROGENASE/REDUCTASE FAMILY (AFU_ORTHOLOGUE AFUA_5G02870)"/>
    <property type="match status" value="1"/>
</dbReference>
<dbReference type="GO" id="GO:0016491">
    <property type="term" value="F:oxidoreductase activity"/>
    <property type="evidence" value="ECO:0007669"/>
    <property type="project" value="UniProtKB-KW"/>
</dbReference>
<sequence length="253" mass="26361">MTSIEIPALSLPKVTLVTGGNSGIGRATAARLADMGSAVVVGYNSRRDQAEEVIGGLQGERHHAMRIAIDDPVSVAEAAAAVDRQYGRLDVLVNCGDATTPVPGNDLQGLTDEIFDKTVGLNLRGPFSMVRAFRPLLERGNGAAIVNISSIAARTGIGSSLAYLAAKAGVDALTIALAKVLAPRIRVFSVSPAGVDTDFVAGRTREQLQKTAERLPLAHVTTPDDVARAVVACIVHLTSSTGIVLPVDEGRHL</sequence>
<evidence type="ECO:0000313" key="3">
    <source>
        <dbReference type="EMBL" id="KRR06237.1"/>
    </source>
</evidence>
<keyword evidence="4" id="KW-1185">Reference proteome</keyword>
<dbReference type="InterPro" id="IPR002347">
    <property type="entry name" value="SDR_fam"/>
</dbReference>
<keyword evidence="2" id="KW-0560">Oxidoreductase</keyword>
<dbReference type="PRINTS" id="PR00081">
    <property type="entry name" value="GDHRDH"/>
</dbReference>
<dbReference type="CDD" id="cd05233">
    <property type="entry name" value="SDR_c"/>
    <property type="match status" value="1"/>
</dbReference>
<reference evidence="3 4" key="1">
    <citation type="submission" date="2014-03" db="EMBL/GenBank/DDBJ databases">
        <title>Bradyrhizobium valentinum sp. nov., isolated from effective nodules of Lupinus mariae-josephae, a lupine endemic of basic-lime soils in Eastern Spain.</title>
        <authorList>
            <person name="Duran D."/>
            <person name="Rey L."/>
            <person name="Navarro A."/>
            <person name="Busquets A."/>
            <person name="Imperial J."/>
            <person name="Ruiz-Argueso T."/>
        </authorList>
    </citation>
    <scope>NUCLEOTIDE SEQUENCE [LARGE SCALE GENOMIC DNA]</scope>
    <source>
        <strain evidence="3 4">PAC68</strain>
    </source>
</reference>
<evidence type="ECO:0000256" key="2">
    <source>
        <dbReference type="ARBA" id="ARBA00023002"/>
    </source>
</evidence>
<evidence type="ECO:0000313" key="4">
    <source>
        <dbReference type="Proteomes" id="UP000050863"/>
    </source>
</evidence>
<dbReference type="Gene3D" id="3.40.50.720">
    <property type="entry name" value="NAD(P)-binding Rossmann-like Domain"/>
    <property type="match status" value="1"/>
</dbReference>
<comment type="similarity">
    <text evidence="1">Belongs to the short-chain dehydrogenases/reductases (SDR) family.</text>
</comment>
<evidence type="ECO:0000256" key="1">
    <source>
        <dbReference type="ARBA" id="ARBA00006484"/>
    </source>
</evidence>
<organism evidence="3 4">
    <name type="scientific">Bradyrhizobium jicamae</name>
    <dbReference type="NCBI Taxonomy" id="280332"/>
    <lineage>
        <taxon>Bacteria</taxon>
        <taxon>Pseudomonadati</taxon>
        <taxon>Pseudomonadota</taxon>
        <taxon>Alphaproteobacteria</taxon>
        <taxon>Hyphomicrobiales</taxon>
        <taxon>Nitrobacteraceae</taxon>
        <taxon>Bradyrhizobium</taxon>
    </lineage>
</organism>
<name>A0A0R3LK85_9BRAD</name>
<dbReference type="AlphaFoldDB" id="A0A0R3LK85"/>
<dbReference type="EMBL" id="LLXZ01000118">
    <property type="protein sequence ID" value="KRR06237.1"/>
    <property type="molecule type" value="Genomic_DNA"/>
</dbReference>
<dbReference type="SUPFAM" id="SSF51735">
    <property type="entry name" value="NAD(P)-binding Rossmann-fold domains"/>
    <property type="match status" value="1"/>
</dbReference>
<dbReference type="RefSeq" id="WP_057836870.1">
    <property type="nucleotide sequence ID" value="NZ_LLXZ01000118.1"/>
</dbReference>
<proteinExistence type="inferred from homology"/>
<accession>A0A0R3LK85</accession>
<gene>
    <name evidence="3" type="ORF">CQ12_11680</name>
</gene>
<dbReference type="OrthoDB" id="198783at2"/>
<dbReference type="PANTHER" id="PTHR43639:SF1">
    <property type="entry name" value="SHORT-CHAIN DEHYDROGENASE_REDUCTASE FAMILY PROTEIN"/>
    <property type="match status" value="1"/>
</dbReference>
<dbReference type="Proteomes" id="UP000050863">
    <property type="component" value="Unassembled WGS sequence"/>
</dbReference>
<dbReference type="STRING" id="280332.CQ12_11680"/>
<protein>
    <submittedName>
        <fullName evidence="3">Short-chain dehydrogenase</fullName>
    </submittedName>
</protein>
<dbReference type="InterPro" id="IPR036291">
    <property type="entry name" value="NAD(P)-bd_dom_sf"/>
</dbReference>